<evidence type="ECO:0000256" key="1">
    <source>
        <dbReference type="SAM" id="MobiDB-lite"/>
    </source>
</evidence>
<evidence type="ECO:0000313" key="4">
    <source>
        <dbReference type="Proteomes" id="UP000515498"/>
    </source>
</evidence>
<feature type="transmembrane region" description="Helical" evidence="2">
    <location>
        <begin position="28"/>
        <end position="49"/>
    </location>
</feature>
<keyword evidence="2" id="KW-0472">Membrane</keyword>
<evidence type="ECO:0000256" key="2">
    <source>
        <dbReference type="SAM" id="Phobius"/>
    </source>
</evidence>
<evidence type="ECO:0000313" key="3">
    <source>
        <dbReference type="EMBL" id="QNJ94866.1"/>
    </source>
</evidence>
<proteinExistence type="predicted"/>
<gene>
    <name evidence="3" type="ORF">HZU40_11785</name>
</gene>
<dbReference type="Proteomes" id="UP000515498">
    <property type="component" value="Chromosome"/>
</dbReference>
<organism evidence="3 4">
    <name type="scientific">Mycolicibacterium fluoranthenivorans</name>
    <dbReference type="NCBI Taxonomy" id="258505"/>
    <lineage>
        <taxon>Bacteria</taxon>
        <taxon>Bacillati</taxon>
        <taxon>Actinomycetota</taxon>
        <taxon>Actinomycetes</taxon>
        <taxon>Mycobacteriales</taxon>
        <taxon>Mycobacteriaceae</taxon>
        <taxon>Mycolicibacterium</taxon>
    </lineage>
</organism>
<keyword evidence="2" id="KW-0812">Transmembrane</keyword>
<reference evidence="3 4" key="1">
    <citation type="submission" date="2020-07" db="EMBL/GenBank/DDBJ databases">
        <title>Draft genome sequence of four isobutane-metabolizing strains capable of cometabolically degrading diverse ether contaminants.</title>
        <authorList>
            <person name="Chen W."/>
            <person name="Faulkner N."/>
            <person name="Smith C."/>
            <person name="Hyman M."/>
        </authorList>
    </citation>
    <scope>NUCLEOTIDE SEQUENCE [LARGE SCALE GENOMIC DNA]</scope>
    <source>
        <strain evidence="3 4">2A</strain>
    </source>
</reference>
<sequence length="178" mass="18191">MTGGPQFEQGATSPAPVRGAQRRRGHRGVWVLVAAIVTVTASAVAVVLWKAGENDGHGGEAGVGAPGAVSGDYEQWVAAVCAPGSLLQSSAPQFLGALDSASCAAVATPAGTAPVALTILTWPTPVDVADRMAHFPATHVYAVATVNDRSTVFTALDSTERSVLEPLTRFGFMIIALP</sequence>
<name>A0A7G8PKK0_9MYCO</name>
<protein>
    <submittedName>
        <fullName evidence="3">Uncharacterized protein</fullName>
    </submittedName>
</protein>
<dbReference type="EMBL" id="CP059894">
    <property type="protein sequence ID" value="QNJ94866.1"/>
    <property type="molecule type" value="Genomic_DNA"/>
</dbReference>
<dbReference type="KEGG" id="mflu:HZU40_11785"/>
<keyword evidence="2" id="KW-1133">Transmembrane helix</keyword>
<dbReference type="AlphaFoldDB" id="A0A7G8PKK0"/>
<accession>A0A7G8PKK0</accession>
<dbReference type="RefSeq" id="WP_187098464.1">
    <property type="nucleotide sequence ID" value="NZ_CP059894.1"/>
</dbReference>
<feature type="region of interest" description="Disordered" evidence="1">
    <location>
        <begin position="1"/>
        <end position="21"/>
    </location>
</feature>